<dbReference type="EMBL" id="MN956836">
    <property type="protein sequence ID" value="QTX14884.1"/>
    <property type="molecule type" value="Genomic_DNA"/>
</dbReference>
<evidence type="ECO:0000313" key="2">
    <source>
        <dbReference type="EMBL" id="QTX14884.1"/>
    </source>
</evidence>
<name>A0A8B0SVH6_KLEPN</name>
<keyword evidence="1" id="KW-0812">Transmembrane</keyword>
<proteinExistence type="predicted"/>
<organism evidence="2">
    <name type="scientific">Klebsiella pneumoniae</name>
    <dbReference type="NCBI Taxonomy" id="573"/>
    <lineage>
        <taxon>Bacteria</taxon>
        <taxon>Pseudomonadati</taxon>
        <taxon>Pseudomonadota</taxon>
        <taxon>Gammaproteobacteria</taxon>
        <taxon>Enterobacterales</taxon>
        <taxon>Enterobacteriaceae</taxon>
        <taxon>Klebsiella/Raoultella group</taxon>
        <taxon>Klebsiella</taxon>
        <taxon>Klebsiella pneumoniae complex</taxon>
    </lineage>
</organism>
<evidence type="ECO:0000256" key="1">
    <source>
        <dbReference type="SAM" id="Phobius"/>
    </source>
</evidence>
<sequence length="55" mass="6171">MRAGLLPVIRLAMGFVHCWCRWCRKSGAAAAALIIAAFFRCCFIYHNIYFSSGSI</sequence>
<keyword evidence="2" id="KW-0614">Plasmid</keyword>
<geneLocation type="plasmid" evidence="2">
    <name>p17-15-vir-like</name>
</geneLocation>
<keyword evidence="1" id="KW-1133">Transmembrane helix</keyword>
<feature type="transmembrane region" description="Helical" evidence="1">
    <location>
        <begin position="28"/>
        <end position="50"/>
    </location>
</feature>
<protein>
    <submittedName>
        <fullName evidence="2">Uncharacterized protein</fullName>
    </submittedName>
</protein>
<keyword evidence="1" id="KW-0472">Membrane</keyword>
<accession>A0A8B0SVH6</accession>
<dbReference type="AlphaFoldDB" id="A0A8B0SVH6"/>
<reference evidence="2" key="1">
    <citation type="submission" date="2020-01" db="EMBL/GenBank/DDBJ databases">
        <authorList>
            <person name="Qin S."/>
        </authorList>
    </citation>
    <scope>NUCLEOTIDE SEQUENCE</scope>
    <source>
        <strain evidence="2">CVir17-16-YZ6g</strain>
        <plasmid evidence="2">p17-15-vir-like</plasmid>
    </source>
</reference>